<name>A0A919D668_9ACTN</name>
<reference evidence="1" key="1">
    <citation type="journal article" date="2014" name="Int. J. Syst. Evol. Microbiol.">
        <title>Complete genome sequence of Corynebacterium casei LMG S-19264T (=DSM 44701T), isolated from a smear-ripened cheese.</title>
        <authorList>
            <consortium name="US DOE Joint Genome Institute (JGI-PGF)"/>
            <person name="Walter F."/>
            <person name="Albersmeier A."/>
            <person name="Kalinowski J."/>
            <person name="Ruckert C."/>
        </authorList>
    </citation>
    <scope>NUCLEOTIDE SEQUENCE</scope>
    <source>
        <strain evidence="1">JCM 4714</strain>
    </source>
</reference>
<comment type="caution">
    <text evidence="1">The sequence shown here is derived from an EMBL/GenBank/DDBJ whole genome shotgun (WGS) entry which is preliminary data.</text>
</comment>
<gene>
    <name evidence="1" type="ORF">GCM10010339_71240</name>
</gene>
<dbReference type="Proteomes" id="UP000655443">
    <property type="component" value="Unassembled WGS sequence"/>
</dbReference>
<proteinExistence type="predicted"/>
<evidence type="ECO:0000313" key="2">
    <source>
        <dbReference type="Proteomes" id="UP000655443"/>
    </source>
</evidence>
<reference evidence="1" key="2">
    <citation type="submission" date="2020-09" db="EMBL/GenBank/DDBJ databases">
        <authorList>
            <person name="Sun Q."/>
            <person name="Ohkuma M."/>
        </authorList>
    </citation>
    <scope>NUCLEOTIDE SEQUENCE</scope>
    <source>
        <strain evidence="1">JCM 4714</strain>
    </source>
</reference>
<keyword evidence="2" id="KW-1185">Reference proteome</keyword>
<protein>
    <submittedName>
        <fullName evidence="1">Uncharacterized protein</fullName>
    </submittedName>
</protein>
<organism evidence="1 2">
    <name type="scientific">Streptomyces alanosinicus</name>
    <dbReference type="NCBI Taxonomy" id="68171"/>
    <lineage>
        <taxon>Bacteria</taxon>
        <taxon>Bacillati</taxon>
        <taxon>Actinomycetota</taxon>
        <taxon>Actinomycetes</taxon>
        <taxon>Kitasatosporales</taxon>
        <taxon>Streptomycetaceae</taxon>
        <taxon>Streptomyces</taxon>
    </lineage>
</organism>
<dbReference type="AlphaFoldDB" id="A0A919D668"/>
<dbReference type="RefSeq" id="WP_189957749.1">
    <property type="nucleotide sequence ID" value="NZ_BMVG01000028.1"/>
</dbReference>
<dbReference type="EMBL" id="BMVG01000028">
    <property type="protein sequence ID" value="GHE11425.1"/>
    <property type="molecule type" value="Genomic_DNA"/>
</dbReference>
<accession>A0A919D668</accession>
<sequence length="140" mass="15336">MAHELVAVCDHCLELVQDGDGVLEVDTDAADRALRAWRETGSADYAVFHASAGTHPVQWAVRHHSCGKAPSFACTITVNRVRSWTALLDWSVHLSSKHWLAGTDWFDLIDRALHPRRAAVSGILPQSPRDTSRGSVGDLT</sequence>
<evidence type="ECO:0000313" key="1">
    <source>
        <dbReference type="EMBL" id="GHE11425.1"/>
    </source>
</evidence>